<dbReference type="GO" id="GO:0000122">
    <property type="term" value="P:negative regulation of transcription by RNA polymerase II"/>
    <property type="evidence" value="ECO:0007669"/>
    <property type="project" value="TreeGrafter"/>
</dbReference>
<dbReference type="GeneID" id="27904451"/>
<dbReference type="PANTHER" id="PTHR12855">
    <property type="entry name" value="DNA METHYLTRANSFERASE 1-ASSOCIATED PROTEIN 1 FAMILY MEMBER"/>
    <property type="match status" value="1"/>
</dbReference>
<evidence type="ECO:0000256" key="7">
    <source>
        <dbReference type="ARBA" id="ARBA00023242"/>
    </source>
</evidence>
<dbReference type="PANTHER" id="PTHR12855:SF10">
    <property type="entry name" value="DNA METHYLTRANSFERASE 1-ASSOCIATED PROTEIN 1"/>
    <property type="match status" value="1"/>
</dbReference>
<proteinExistence type="inferred from homology"/>
<dbReference type="AlphaFoldDB" id="M3CY42"/>
<comment type="similarity">
    <text evidence="2">Belongs to the SWC4 family.</text>
</comment>
<evidence type="ECO:0000256" key="8">
    <source>
        <dbReference type="SAM" id="MobiDB-lite"/>
    </source>
</evidence>
<dbReference type="HOGENOM" id="CLU_018539_3_1_1"/>
<evidence type="ECO:0000256" key="2">
    <source>
        <dbReference type="ARBA" id="ARBA00006918"/>
    </source>
</evidence>
<dbReference type="OMA" id="GNTTMYQ"/>
<protein>
    <recommendedName>
        <fullName evidence="3">SWR1-complex protein 4</fullName>
    </recommendedName>
</protein>
<accession>M3CY42</accession>
<dbReference type="GO" id="GO:0035267">
    <property type="term" value="C:NuA4 histone acetyltransferase complex"/>
    <property type="evidence" value="ECO:0007669"/>
    <property type="project" value="InterPro"/>
</dbReference>
<dbReference type="Pfam" id="PF16282">
    <property type="entry name" value="SANT_DAMP1_like"/>
    <property type="match status" value="1"/>
</dbReference>
<evidence type="ECO:0000256" key="3">
    <source>
        <dbReference type="ARBA" id="ARBA00019132"/>
    </source>
</evidence>
<evidence type="ECO:0000313" key="11">
    <source>
        <dbReference type="Proteomes" id="UP000016931"/>
    </source>
</evidence>
<organism evidence="10 11">
    <name type="scientific">Sphaerulina musiva (strain SO2202)</name>
    <name type="common">Poplar stem canker fungus</name>
    <name type="synonym">Septoria musiva</name>
    <dbReference type="NCBI Taxonomy" id="692275"/>
    <lineage>
        <taxon>Eukaryota</taxon>
        <taxon>Fungi</taxon>
        <taxon>Dikarya</taxon>
        <taxon>Ascomycota</taxon>
        <taxon>Pezizomycotina</taxon>
        <taxon>Dothideomycetes</taxon>
        <taxon>Dothideomycetidae</taxon>
        <taxon>Mycosphaerellales</taxon>
        <taxon>Mycosphaerellaceae</taxon>
        <taxon>Sphaerulina</taxon>
    </lineage>
</organism>
<name>M3CY42_SPHMS</name>
<dbReference type="InterPro" id="IPR009057">
    <property type="entry name" value="Homeodomain-like_sf"/>
</dbReference>
<keyword evidence="6" id="KW-0804">Transcription</keyword>
<evidence type="ECO:0000256" key="5">
    <source>
        <dbReference type="ARBA" id="ARBA00023015"/>
    </source>
</evidence>
<gene>
    <name evidence="10" type="ORF">SEPMUDRAFT_152228</name>
</gene>
<dbReference type="eggNOG" id="KOG2656">
    <property type="taxonomic scope" value="Eukaryota"/>
</dbReference>
<comment type="subcellular location">
    <subcellularLocation>
        <location evidence="1">Nucleus</location>
    </subcellularLocation>
</comment>
<dbReference type="STRING" id="692275.M3CY42"/>
<evidence type="ECO:0000256" key="1">
    <source>
        <dbReference type="ARBA" id="ARBA00004123"/>
    </source>
</evidence>
<reference evidence="10 11" key="1">
    <citation type="journal article" date="2012" name="PLoS Pathog.">
        <title>Diverse lifestyles and strategies of plant pathogenesis encoded in the genomes of eighteen Dothideomycetes fungi.</title>
        <authorList>
            <person name="Ohm R.A."/>
            <person name="Feau N."/>
            <person name="Henrissat B."/>
            <person name="Schoch C.L."/>
            <person name="Horwitz B.A."/>
            <person name="Barry K.W."/>
            <person name="Condon B.J."/>
            <person name="Copeland A.C."/>
            <person name="Dhillon B."/>
            <person name="Glaser F."/>
            <person name="Hesse C.N."/>
            <person name="Kosti I."/>
            <person name="LaButti K."/>
            <person name="Lindquist E.A."/>
            <person name="Lucas S."/>
            <person name="Salamov A.A."/>
            <person name="Bradshaw R.E."/>
            <person name="Ciuffetti L."/>
            <person name="Hamelin R.C."/>
            <person name="Kema G.H.J."/>
            <person name="Lawrence C."/>
            <person name="Scott J.A."/>
            <person name="Spatafora J.W."/>
            <person name="Turgeon B.G."/>
            <person name="de Wit P.J.G.M."/>
            <person name="Zhong S."/>
            <person name="Goodwin S.B."/>
            <person name="Grigoriev I.V."/>
        </authorList>
    </citation>
    <scope>NUCLEOTIDE SEQUENCE [LARGE SCALE GENOMIC DNA]</scope>
    <source>
        <strain evidence="10 11">SO2202</strain>
    </source>
</reference>
<dbReference type="InterPro" id="IPR027109">
    <property type="entry name" value="Swc4/Dmap1"/>
</dbReference>
<dbReference type="EMBL" id="KB456271">
    <property type="protein sequence ID" value="EMF08606.1"/>
    <property type="molecule type" value="Genomic_DNA"/>
</dbReference>
<dbReference type="GO" id="GO:0006338">
    <property type="term" value="P:chromatin remodeling"/>
    <property type="evidence" value="ECO:0007669"/>
    <property type="project" value="InterPro"/>
</dbReference>
<dbReference type="RefSeq" id="XP_016756727.1">
    <property type="nucleotide sequence ID" value="XM_016907314.1"/>
</dbReference>
<evidence type="ECO:0000259" key="9">
    <source>
        <dbReference type="Pfam" id="PF16282"/>
    </source>
</evidence>
<dbReference type="Proteomes" id="UP000016931">
    <property type="component" value="Unassembled WGS sequence"/>
</dbReference>
<evidence type="ECO:0000256" key="6">
    <source>
        <dbReference type="ARBA" id="ARBA00023163"/>
    </source>
</evidence>
<evidence type="ECO:0000313" key="10">
    <source>
        <dbReference type="EMBL" id="EMF08606.1"/>
    </source>
</evidence>
<dbReference type="GO" id="GO:0000812">
    <property type="term" value="C:Swr1 complex"/>
    <property type="evidence" value="ECO:0007669"/>
    <property type="project" value="TreeGrafter"/>
</dbReference>
<dbReference type="Gene3D" id="1.10.10.60">
    <property type="entry name" value="Homeodomain-like"/>
    <property type="match status" value="1"/>
</dbReference>
<keyword evidence="11" id="KW-1185">Reference proteome</keyword>
<dbReference type="OrthoDB" id="19740at2759"/>
<dbReference type="SUPFAM" id="SSF46689">
    <property type="entry name" value="Homeodomain-like"/>
    <property type="match status" value="1"/>
</dbReference>
<evidence type="ECO:0000256" key="4">
    <source>
        <dbReference type="ARBA" id="ARBA00022853"/>
    </source>
</evidence>
<dbReference type="GO" id="GO:0003714">
    <property type="term" value="F:transcription corepressor activity"/>
    <property type="evidence" value="ECO:0007669"/>
    <property type="project" value="TreeGrafter"/>
</dbReference>
<keyword evidence="5" id="KW-0805">Transcription regulation</keyword>
<feature type="domain" description="DAMP1 SANT/Myb-like" evidence="9">
    <location>
        <begin position="29"/>
        <end position="104"/>
    </location>
</feature>
<sequence>MQRIRKAAKWTQQDRRWRRVDATNPLPDYSKYNVKADIPEYDEATYEQHLQHDDWTKAETDYLVELYQDCNGKWPVIWDHYEFEDKTRSMEELKARFYKISAQLLQLRTPIQSMGTSEFELYTTLNTFDPAKEESRKSLAKGHLYRKANEVDEETVLLAELQRIMLNQATLDAQREELRRRLDYPHAATNGYQYSTSQALTQLWQQLLQQDRMKKNPRLKATGNPNYDGFVQSGGMQPPQSARGPRDSTAGLSDVGGSTRDRRGTRGESISGNAPHTPGHQLPVSLSPADQTRMGVVILPPESKTSGGISFASDRLTKPRVAKSSVQSEKIATILSVAGVPEVIPLPTPSVVEAFEVIMSKVHTLMDMRKLGEKDELELKVRRSESQS</sequence>
<feature type="region of interest" description="Disordered" evidence="8">
    <location>
        <begin position="217"/>
        <end position="287"/>
    </location>
</feature>
<keyword evidence="7" id="KW-0539">Nucleus</keyword>
<keyword evidence="4" id="KW-0156">Chromatin regulator</keyword>
<dbReference type="GO" id="GO:0006281">
    <property type="term" value="P:DNA repair"/>
    <property type="evidence" value="ECO:0007669"/>
    <property type="project" value="InterPro"/>
</dbReference>
<dbReference type="InterPro" id="IPR032563">
    <property type="entry name" value="DAMP1_SANT-like"/>
</dbReference>